<proteinExistence type="predicted"/>
<feature type="transmembrane region" description="Helical" evidence="1">
    <location>
        <begin position="41"/>
        <end position="58"/>
    </location>
</feature>
<reference evidence="3" key="1">
    <citation type="journal article" date="2019" name="Int. J. Syst. Evol. Microbiol.">
        <title>The Global Catalogue of Microorganisms (GCM) 10K type strain sequencing project: providing services to taxonomists for standard genome sequencing and annotation.</title>
        <authorList>
            <consortium name="The Broad Institute Genomics Platform"/>
            <consortium name="The Broad Institute Genome Sequencing Center for Infectious Disease"/>
            <person name="Wu L."/>
            <person name="Ma J."/>
        </authorList>
    </citation>
    <scope>NUCLEOTIDE SEQUENCE [LARGE SCALE GENOMIC DNA]</scope>
    <source>
        <strain evidence="3">CCM 8904</strain>
    </source>
</reference>
<keyword evidence="1" id="KW-0472">Membrane</keyword>
<evidence type="ECO:0000256" key="1">
    <source>
        <dbReference type="SAM" id="Phobius"/>
    </source>
</evidence>
<dbReference type="InterPro" id="IPR018770">
    <property type="entry name" value="ChloroindolylP_hydrolase"/>
</dbReference>
<keyword evidence="1" id="KW-1133">Transmembrane helix</keyword>
<dbReference type="Pfam" id="PF10112">
    <property type="entry name" value="Halogen_Hydrol"/>
    <property type="match status" value="1"/>
</dbReference>
<gene>
    <name evidence="2" type="ORF">ACFQGP_09030</name>
</gene>
<dbReference type="EMBL" id="JBHSSL010000052">
    <property type="protein sequence ID" value="MFC6170717.1"/>
    <property type="molecule type" value="Genomic_DNA"/>
</dbReference>
<keyword evidence="1" id="KW-0812">Transmembrane</keyword>
<keyword evidence="3" id="KW-1185">Reference proteome</keyword>
<dbReference type="Proteomes" id="UP001596289">
    <property type="component" value="Unassembled WGS sequence"/>
</dbReference>
<name>A0ABW1RE16_9LACO</name>
<protein>
    <submittedName>
        <fullName evidence="2">5-bromo-4-chloroindolyl phosphate hydrolysis family protein</fullName>
    </submittedName>
</protein>
<comment type="caution">
    <text evidence="2">The sequence shown here is derived from an EMBL/GenBank/DDBJ whole genome shotgun (WGS) entry which is preliminary data.</text>
</comment>
<accession>A0ABW1RE16</accession>
<sequence length="235" mass="26890">MQKRSSKRSSWLITLIIFIASFYVLSLFFNGCMSGTFSDTFSFIGAVIITGLARWWQLRRPQQPKKLKNVDSDMLQHYRTTGMADEDIQFFRETMSTAKTQIDQLSQNMQRVPKLRAIELHLEPVNVARASFKAIVAEPQKLHAASDFLYRHLPTMVDLTEKYIAISKHEVKDKDTYTVLEKSATVITDLAQQFRDDYEALVADDLSDIDIDMTLAKAALKKSQTTAKESDTHEQ</sequence>
<evidence type="ECO:0000313" key="3">
    <source>
        <dbReference type="Proteomes" id="UP001596289"/>
    </source>
</evidence>
<organism evidence="2 3">
    <name type="scientific">Loigolactobacillus jiayinensis</name>
    <dbReference type="NCBI Taxonomy" id="2486016"/>
    <lineage>
        <taxon>Bacteria</taxon>
        <taxon>Bacillati</taxon>
        <taxon>Bacillota</taxon>
        <taxon>Bacilli</taxon>
        <taxon>Lactobacillales</taxon>
        <taxon>Lactobacillaceae</taxon>
        <taxon>Loigolactobacillus</taxon>
    </lineage>
</organism>
<feature type="transmembrane region" description="Helical" evidence="1">
    <location>
        <begin position="12"/>
        <end position="29"/>
    </location>
</feature>
<evidence type="ECO:0000313" key="2">
    <source>
        <dbReference type="EMBL" id="MFC6170717.1"/>
    </source>
</evidence>
<dbReference type="RefSeq" id="WP_125552218.1">
    <property type="nucleotide sequence ID" value="NZ_JBHSSL010000052.1"/>
</dbReference>